<dbReference type="Proteomes" id="UP000183299">
    <property type="component" value="Unassembled WGS sequence"/>
</dbReference>
<feature type="domain" description="N-acetyltransferase" evidence="1">
    <location>
        <begin position="11"/>
        <end position="145"/>
    </location>
</feature>
<dbReference type="PROSITE" id="PS51186">
    <property type="entry name" value="GNAT"/>
    <property type="match status" value="1"/>
</dbReference>
<organism evidence="2 3">
    <name type="scientific">Celeribacter halophilus</name>
    <dbReference type="NCBI Taxonomy" id="576117"/>
    <lineage>
        <taxon>Bacteria</taxon>
        <taxon>Pseudomonadati</taxon>
        <taxon>Pseudomonadota</taxon>
        <taxon>Alphaproteobacteria</taxon>
        <taxon>Rhodobacterales</taxon>
        <taxon>Roseobacteraceae</taxon>
        <taxon>Celeribacter</taxon>
    </lineage>
</organism>
<dbReference type="OrthoDB" id="9797178at2"/>
<reference evidence="2 3" key="1">
    <citation type="submission" date="2016-10" db="EMBL/GenBank/DDBJ databases">
        <authorList>
            <person name="de Groot N.N."/>
        </authorList>
    </citation>
    <scope>NUCLEOTIDE SEQUENCE [LARGE SCALE GENOMIC DNA]</scope>
    <source>
        <strain evidence="2 3">CGMCC 1.8891</strain>
    </source>
</reference>
<dbReference type="GeneID" id="98664839"/>
<evidence type="ECO:0000259" key="1">
    <source>
        <dbReference type="PROSITE" id="PS51186"/>
    </source>
</evidence>
<proteinExistence type="predicted"/>
<dbReference type="CDD" id="cd04301">
    <property type="entry name" value="NAT_SF"/>
    <property type="match status" value="1"/>
</dbReference>
<dbReference type="SUPFAM" id="SSF55729">
    <property type="entry name" value="Acyl-CoA N-acyltransferases (Nat)"/>
    <property type="match status" value="1"/>
</dbReference>
<dbReference type="RefSeq" id="WP_066599744.1">
    <property type="nucleotide sequence ID" value="NZ_FORY01000005.1"/>
</dbReference>
<dbReference type="GO" id="GO:0016747">
    <property type="term" value="F:acyltransferase activity, transferring groups other than amino-acyl groups"/>
    <property type="evidence" value="ECO:0007669"/>
    <property type="project" value="InterPro"/>
</dbReference>
<name>A0A1I3RNM1_9RHOB</name>
<keyword evidence="2" id="KW-0808">Transferase</keyword>
<dbReference type="AlphaFoldDB" id="A0A1I3RNM1"/>
<dbReference type="InterPro" id="IPR000182">
    <property type="entry name" value="GNAT_dom"/>
</dbReference>
<dbReference type="Gene3D" id="3.40.630.30">
    <property type="match status" value="1"/>
</dbReference>
<sequence>MLNTDALKTPDFMREMKRGEEPAVSALLDAAFGQKDEARLVETLRKSRAIAGEMVLPMAGEVIGYAALSTMVSPKGWLCLEPVAIRPDLQARGFGRRLVGMISQWAEMSGQTVVVLGDPAFYTRCGFAPVTEDFTSPYPLDHTLIAGPAKGKTRTLTYPKAFG</sequence>
<dbReference type="STRING" id="576117.SAMN04488138_105176"/>
<gene>
    <name evidence="2" type="ORF">SAMN04488138_105176</name>
</gene>
<evidence type="ECO:0000313" key="3">
    <source>
        <dbReference type="Proteomes" id="UP000183299"/>
    </source>
</evidence>
<dbReference type="EMBL" id="FORY01000005">
    <property type="protein sequence ID" value="SFJ47369.1"/>
    <property type="molecule type" value="Genomic_DNA"/>
</dbReference>
<evidence type="ECO:0000313" key="2">
    <source>
        <dbReference type="EMBL" id="SFJ47369.1"/>
    </source>
</evidence>
<keyword evidence="3" id="KW-1185">Reference proteome</keyword>
<protein>
    <submittedName>
        <fullName evidence="2">Putative acetyltransferase</fullName>
    </submittedName>
</protein>
<dbReference type="Pfam" id="PF00583">
    <property type="entry name" value="Acetyltransf_1"/>
    <property type="match status" value="1"/>
</dbReference>
<accession>A0A1I3RNM1</accession>
<dbReference type="InterPro" id="IPR016181">
    <property type="entry name" value="Acyl_CoA_acyltransferase"/>
</dbReference>